<dbReference type="InterPro" id="IPR050266">
    <property type="entry name" value="AB_hydrolase_sf"/>
</dbReference>
<comment type="caution">
    <text evidence="2">The sequence shown here is derived from an EMBL/GenBank/DDBJ whole genome shotgun (WGS) entry which is preliminary data.</text>
</comment>
<gene>
    <name evidence="2" type="ORF">ACFMB1_09735</name>
</gene>
<dbReference type="Gene3D" id="3.40.50.1820">
    <property type="entry name" value="alpha/beta hydrolase"/>
    <property type="match status" value="1"/>
</dbReference>
<dbReference type="SUPFAM" id="SSF53474">
    <property type="entry name" value="alpha/beta-Hydrolases"/>
    <property type="match status" value="1"/>
</dbReference>
<dbReference type="GO" id="GO:0016787">
    <property type="term" value="F:hydrolase activity"/>
    <property type="evidence" value="ECO:0007669"/>
    <property type="project" value="UniProtKB-KW"/>
</dbReference>
<feature type="domain" description="AB hydrolase-1" evidence="1">
    <location>
        <begin position="34"/>
        <end position="277"/>
    </location>
</feature>
<proteinExistence type="predicted"/>
<organism evidence="2 3">
    <name type="scientific">Hyphococcus aureus</name>
    <dbReference type="NCBI Taxonomy" id="2666033"/>
    <lineage>
        <taxon>Bacteria</taxon>
        <taxon>Pseudomonadati</taxon>
        <taxon>Pseudomonadota</taxon>
        <taxon>Alphaproteobacteria</taxon>
        <taxon>Parvularculales</taxon>
        <taxon>Parvularculaceae</taxon>
        <taxon>Hyphococcus</taxon>
    </lineage>
</organism>
<evidence type="ECO:0000313" key="2">
    <source>
        <dbReference type="EMBL" id="MFC6035824.1"/>
    </source>
</evidence>
<dbReference type="InterPro" id="IPR000073">
    <property type="entry name" value="AB_hydrolase_1"/>
</dbReference>
<dbReference type="EMBL" id="JBHPON010000001">
    <property type="protein sequence ID" value="MFC6035824.1"/>
    <property type="molecule type" value="Genomic_DNA"/>
</dbReference>
<evidence type="ECO:0000259" key="1">
    <source>
        <dbReference type="Pfam" id="PF00561"/>
    </source>
</evidence>
<dbReference type="Pfam" id="PF00561">
    <property type="entry name" value="Abhydrolase_1"/>
    <property type="match status" value="1"/>
</dbReference>
<protein>
    <submittedName>
        <fullName evidence="2">Alpha/beta fold hydrolase</fullName>
    </submittedName>
</protein>
<keyword evidence="3" id="KW-1185">Reference proteome</keyword>
<keyword evidence="2" id="KW-0378">Hydrolase</keyword>
<dbReference type="PANTHER" id="PTHR43798:SF33">
    <property type="entry name" value="HYDROLASE, PUTATIVE (AFU_ORTHOLOGUE AFUA_2G14860)-RELATED"/>
    <property type="match status" value="1"/>
</dbReference>
<dbReference type="Proteomes" id="UP001596116">
    <property type="component" value="Unassembled WGS sequence"/>
</dbReference>
<dbReference type="InterPro" id="IPR029058">
    <property type="entry name" value="AB_hydrolase_fold"/>
</dbReference>
<dbReference type="PANTHER" id="PTHR43798">
    <property type="entry name" value="MONOACYLGLYCEROL LIPASE"/>
    <property type="match status" value="1"/>
</dbReference>
<evidence type="ECO:0000313" key="3">
    <source>
        <dbReference type="Proteomes" id="UP001596116"/>
    </source>
</evidence>
<sequence>MIALDEWRKAAHGFDCAGHHIAYRAPDQPDPQKPWLLLIHGFPTSSWDWSAMWLALEAHFNLAALDMLGFGLSDKPAAIRYSLLNQADLQEALLEHLGVGEAHLLVHDYGNSVGQELLARHNDRTLSFSLKSLVFLNGGLFPEQHRARPIQKLGLTPLGPLLGMMLTRDKLRATFDQIFGPETKASDEEIDGHWALMSENKGQRVFHKLLQYIPERKVMRSRWVGALQDTAVPLRLINGGADPVSGAHLYHYYLEQVPNADAVLFDDIGHYPQTEAPDLVLSAFFDFHRKLRTVSP</sequence>
<reference evidence="2 3" key="1">
    <citation type="submission" date="2024-09" db="EMBL/GenBank/DDBJ databases">
        <authorList>
            <person name="Zhang Z.-H."/>
        </authorList>
    </citation>
    <scope>NUCLEOTIDE SEQUENCE [LARGE SCALE GENOMIC DNA]</scope>
    <source>
        <strain evidence="2 3">HHTR114</strain>
    </source>
</reference>
<accession>A0ABW1KWC6</accession>
<dbReference type="RefSeq" id="WP_379878562.1">
    <property type="nucleotide sequence ID" value="NZ_JBHPON010000001.1"/>
</dbReference>
<name>A0ABW1KWC6_9PROT</name>